<dbReference type="AlphaFoldDB" id="A0AAQ3JRI9"/>
<dbReference type="EMBL" id="CP136890">
    <property type="protein sequence ID" value="WOK94153.1"/>
    <property type="molecule type" value="Genomic_DNA"/>
</dbReference>
<keyword evidence="4" id="KW-1185">Reference proteome</keyword>
<feature type="signal peptide" evidence="2">
    <location>
        <begin position="1"/>
        <end position="19"/>
    </location>
</feature>
<sequence length="160" mass="17409">MRRPALVFASASTLLGCIGECVHRVCVTSLMGAPSEHELQRSCALKDTCLVQPLAASANERFSSTCAPTEIGSYIEIWRQLADDAVELVLLDVLALLRPLAKDHDGAALREDEGKQPPPKRVPSAAAPGRLRLWSVGLRGRYEVSPAAARRRRRTPGSKR</sequence>
<dbReference type="Proteomes" id="UP001327560">
    <property type="component" value="Chromosome 1"/>
</dbReference>
<evidence type="ECO:0000313" key="3">
    <source>
        <dbReference type="EMBL" id="WOK94153.1"/>
    </source>
</evidence>
<accession>A0AAQ3JRI9</accession>
<reference evidence="3 4" key="1">
    <citation type="submission" date="2023-10" db="EMBL/GenBank/DDBJ databases">
        <title>Chromosome-scale genome assembly provides insights into flower coloration mechanisms of Canna indica.</title>
        <authorList>
            <person name="Li C."/>
        </authorList>
    </citation>
    <scope>NUCLEOTIDE SEQUENCE [LARGE SCALE GENOMIC DNA]</scope>
    <source>
        <tissue evidence="3">Flower</tissue>
    </source>
</reference>
<name>A0AAQ3JRI9_9LILI</name>
<feature type="chain" id="PRO_5042828941" evidence="2">
    <location>
        <begin position="20"/>
        <end position="160"/>
    </location>
</feature>
<organism evidence="3 4">
    <name type="scientific">Canna indica</name>
    <name type="common">Indian-shot</name>
    <dbReference type="NCBI Taxonomy" id="4628"/>
    <lineage>
        <taxon>Eukaryota</taxon>
        <taxon>Viridiplantae</taxon>
        <taxon>Streptophyta</taxon>
        <taxon>Embryophyta</taxon>
        <taxon>Tracheophyta</taxon>
        <taxon>Spermatophyta</taxon>
        <taxon>Magnoliopsida</taxon>
        <taxon>Liliopsida</taxon>
        <taxon>Zingiberales</taxon>
        <taxon>Cannaceae</taxon>
        <taxon>Canna</taxon>
    </lineage>
</organism>
<gene>
    <name evidence="3" type="ORF">Cni_G02855</name>
</gene>
<evidence type="ECO:0000256" key="1">
    <source>
        <dbReference type="SAM" id="MobiDB-lite"/>
    </source>
</evidence>
<feature type="region of interest" description="Disordered" evidence="1">
    <location>
        <begin position="107"/>
        <end position="128"/>
    </location>
</feature>
<evidence type="ECO:0000256" key="2">
    <source>
        <dbReference type="SAM" id="SignalP"/>
    </source>
</evidence>
<proteinExistence type="predicted"/>
<protein>
    <submittedName>
        <fullName evidence="3">Uncharacterized protein</fullName>
    </submittedName>
</protein>
<dbReference type="PROSITE" id="PS51257">
    <property type="entry name" value="PROKAR_LIPOPROTEIN"/>
    <property type="match status" value="1"/>
</dbReference>
<keyword evidence="2" id="KW-0732">Signal</keyword>
<evidence type="ECO:0000313" key="4">
    <source>
        <dbReference type="Proteomes" id="UP001327560"/>
    </source>
</evidence>